<dbReference type="Proteomes" id="UP001271007">
    <property type="component" value="Unassembled WGS sequence"/>
</dbReference>
<evidence type="ECO:0000313" key="2">
    <source>
        <dbReference type="EMBL" id="KAK3058704.1"/>
    </source>
</evidence>
<dbReference type="EMBL" id="JAWDJX010000001">
    <property type="protein sequence ID" value="KAK3058704.1"/>
    <property type="molecule type" value="Genomic_DNA"/>
</dbReference>
<organism evidence="2 3">
    <name type="scientific">Extremus antarcticus</name>
    <dbReference type="NCBI Taxonomy" id="702011"/>
    <lineage>
        <taxon>Eukaryota</taxon>
        <taxon>Fungi</taxon>
        <taxon>Dikarya</taxon>
        <taxon>Ascomycota</taxon>
        <taxon>Pezizomycotina</taxon>
        <taxon>Dothideomycetes</taxon>
        <taxon>Dothideomycetidae</taxon>
        <taxon>Mycosphaerellales</taxon>
        <taxon>Extremaceae</taxon>
        <taxon>Extremus</taxon>
    </lineage>
</organism>
<feature type="compositionally biased region" description="Basic and acidic residues" evidence="1">
    <location>
        <begin position="100"/>
        <end position="109"/>
    </location>
</feature>
<name>A0AAJ0GJE2_9PEZI</name>
<comment type="caution">
    <text evidence="2">The sequence shown here is derived from an EMBL/GenBank/DDBJ whole genome shotgun (WGS) entry which is preliminary data.</text>
</comment>
<gene>
    <name evidence="2" type="ORF">LTR09_000269</name>
</gene>
<feature type="compositionally biased region" description="Polar residues" evidence="1">
    <location>
        <begin position="47"/>
        <end position="69"/>
    </location>
</feature>
<protein>
    <submittedName>
        <fullName evidence="2">Uncharacterized protein</fullName>
    </submittedName>
</protein>
<reference evidence="2" key="1">
    <citation type="submission" date="2023-04" db="EMBL/GenBank/DDBJ databases">
        <title>Black Yeasts Isolated from many extreme environments.</title>
        <authorList>
            <person name="Coleine C."/>
            <person name="Stajich J.E."/>
            <person name="Selbmann L."/>
        </authorList>
    </citation>
    <scope>NUCLEOTIDE SEQUENCE</scope>
    <source>
        <strain evidence="2">CCFEE 5312</strain>
    </source>
</reference>
<keyword evidence="3" id="KW-1185">Reference proteome</keyword>
<evidence type="ECO:0000256" key="1">
    <source>
        <dbReference type="SAM" id="MobiDB-lite"/>
    </source>
</evidence>
<sequence length="109" mass="12380">MKGGISNLQILPHNHLNDLNHPNLLNRLEIVDNRRTSGQITPIPPHSISQEQLAQRHQTQRPSDRSMQQLKPDPAPIARPTRHTPVATVMNPLQQGKTPCSREKRVQEQ</sequence>
<proteinExistence type="predicted"/>
<dbReference type="AlphaFoldDB" id="A0AAJ0GJE2"/>
<feature type="region of interest" description="Disordered" evidence="1">
    <location>
        <begin position="36"/>
        <end position="109"/>
    </location>
</feature>
<evidence type="ECO:0000313" key="3">
    <source>
        <dbReference type="Proteomes" id="UP001271007"/>
    </source>
</evidence>
<accession>A0AAJ0GJE2</accession>
<feature type="compositionally biased region" description="Low complexity" evidence="1">
    <location>
        <begin position="11"/>
        <end position="20"/>
    </location>
</feature>
<feature type="region of interest" description="Disordered" evidence="1">
    <location>
        <begin position="1"/>
        <end position="20"/>
    </location>
</feature>